<feature type="domain" description="Fumarylacetoacetase-like C-terminal" evidence="2">
    <location>
        <begin position="43"/>
        <end position="246"/>
    </location>
</feature>
<dbReference type="Gene3D" id="3.90.850.10">
    <property type="entry name" value="Fumarylacetoacetase-like, C-terminal domain"/>
    <property type="match status" value="1"/>
</dbReference>
<dbReference type="InterPro" id="IPR011234">
    <property type="entry name" value="Fumarylacetoacetase-like_C"/>
</dbReference>
<gene>
    <name evidence="3" type="ORF">N780_02110</name>
</gene>
<dbReference type="PANTHER" id="PTHR11820">
    <property type="entry name" value="ACYLPYRUVASE"/>
    <property type="match status" value="1"/>
</dbReference>
<reference evidence="3 4" key="1">
    <citation type="submission" date="2013-08" db="EMBL/GenBank/DDBJ databases">
        <title>Genome of Pontibacillus chungwhensis.</title>
        <authorList>
            <person name="Wang Q."/>
            <person name="Wang G."/>
        </authorList>
    </citation>
    <scope>NUCLEOTIDE SEQUENCE [LARGE SCALE GENOMIC DNA]</scope>
    <source>
        <strain evidence="3 4">BH030062</strain>
    </source>
</reference>
<dbReference type="Proteomes" id="UP000030153">
    <property type="component" value="Unassembled WGS sequence"/>
</dbReference>
<organism evidence="3 4">
    <name type="scientific">Pontibacillus chungwhensis BH030062</name>
    <dbReference type="NCBI Taxonomy" id="1385513"/>
    <lineage>
        <taxon>Bacteria</taxon>
        <taxon>Bacillati</taxon>
        <taxon>Bacillota</taxon>
        <taxon>Bacilli</taxon>
        <taxon>Bacillales</taxon>
        <taxon>Bacillaceae</taxon>
        <taxon>Pontibacillus</taxon>
    </lineage>
</organism>
<evidence type="ECO:0000313" key="4">
    <source>
        <dbReference type="Proteomes" id="UP000030153"/>
    </source>
</evidence>
<evidence type="ECO:0000259" key="2">
    <source>
        <dbReference type="Pfam" id="PF01557"/>
    </source>
</evidence>
<dbReference type="SUPFAM" id="SSF56529">
    <property type="entry name" value="FAH"/>
    <property type="match status" value="1"/>
</dbReference>
<dbReference type="STRING" id="1385513.N780_02110"/>
<dbReference type="GO" id="GO:0018800">
    <property type="term" value="F:5-oxopent-3-ene-1,2,5-tricarboxylate decarboxylase activity"/>
    <property type="evidence" value="ECO:0007669"/>
    <property type="project" value="InterPro"/>
</dbReference>
<dbReference type="InterPro" id="IPR012686">
    <property type="entry name" value="HPA_isomer/decarb_N"/>
</dbReference>
<dbReference type="GO" id="GO:0046872">
    <property type="term" value="F:metal ion binding"/>
    <property type="evidence" value="ECO:0007669"/>
    <property type="project" value="UniProtKB-KW"/>
</dbReference>
<dbReference type="AlphaFoldDB" id="A0A0A2V0P3"/>
<dbReference type="OrthoDB" id="9805307at2"/>
<evidence type="ECO:0000256" key="1">
    <source>
        <dbReference type="ARBA" id="ARBA00022723"/>
    </source>
</evidence>
<dbReference type="EMBL" id="AVBG01000003">
    <property type="protein sequence ID" value="KGP92336.1"/>
    <property type="molecule type" value="Genomic_DNA"/>
</dbReference>
<sequence length="258" mass="27827">MKKAKVQLSGIPQAKEMAIDPAKGTLSDGAGALRLDFPLTGNVYGTAMNYKGNLDEFGLSLHEAPYKKPPEAPVLYMKPRNTFTGPETAIAIPDGETEVEIGAALAIVFGRTASKVIEKNALDYVSGYTIVNDISLPHESIHRPAIKEKAQDGFCAAGPWIVNADEVVNPDDLGIRIYINGALRQEHSTSELVRPVGKLIADVTSFMTLYKGDTLLVGLPPGAPRVQSGDEVRIQIDEIGALTNHFVSERSFVKEGNR</sequence>
<protein>
    <submittedName>
        <fullName evidence="3">4-hydroxyphenylacetate isomerase</fullName>
    </submittedName>
</protein>
<dbReference type="RefSeq" id="WP_036781611.1">
    <property type="nucleotide sequence ID" value="NZ_AVBG01000003.1"/>
</dbReference>
<dbReference type="PANTHER" id="PTHR11820:SF114">
    <property type="entry name" value="4-HYDROXYPHENYLACETATE CATABOLISM PROTEIN"/>
    <property type="match status" value="1"/>
</dbReference>
<keyword evidence="1" id="KW-0479">Metal-binding</keyword>
<dbReference type="NCBIfam" id="TIGR02305">
    <property type="entry name" value="HpaG-N-term"/>
    <property type="match status" value="1"/>
</dbReference>
<dbReference type="Pfam" id="PF01557">
    <property type="entry name" value="FAA_hydrolase"/>
    <property type="match status" value="1"/>
</dbReference>
<keyword evidence="3" id="KW-0413">Isomerase</keyword>
<dbReference type="GO" id="GO:0008704">
    <property type="term" value="F:5-carboxymethyl-2-hydroxymuconate delta-isomerase activity"/>
    <property type="evidence" value="ECO:0007669"/>
    <property type="project" value="InterPro"/>
</dbReference>
<dbReference type="InterPro" id="IPR036663">
    <property type="entry name" value="Fumarylacetoacetase_C_sf"/>
</dbReference>
<dbReference type="eggNOG" id="COG0179">
    <property type="taxonomic scope" value="Bacteria"/>
</dbReference>
<evidence type="ECO:0000313" key="3">
    <source>
        <dbReference type="EMBL" id="KGP92336.1"/>
    </source>
</evidence>
<comment type="caution">
    <text evidence="3">The sequence shown here is derived from an EMBL/GenBank/DDBJ whole genome shotgun (WGS) entry which is preliminary data.</text>
</comment>
<keyword evidence="4" id="KW-1185">Reference proteome</keyword>
<proteinExistence type="predicted"/>
<accession>A0A0A2V0P3</accession>
<name>A0A0A2V0P3_9BACI</name>